<evidence type="ECO:0000313" key="2">
    <source>
        <dbReference type="Proteomes" id="UP001159405"/>
    </source>
</evidence>
<gene>
    <name evidence="1" type="ORF">PLOB_00034688</name>
</gene>
<comment type="caution">
    <text evidence="1">The sequence shown here is derived from an EMBL/GenBank/DDBJ whole genome shotgun (WGS) entry which is preliminary data.</text>
</comment>
<protein>
    <recommendedName>
        <fullName evidence="3">DNA-directed RNA polymerase</fullName>
    </recommendedName>
</protein>
<dbReference type="PANTHER" id="PTHR35450">
    <property type="entry name" value="REVERSE TRANSCRIPTASE DOMAIN-CONTAINING PROTEIN"/>
    <property type="match status" value="1"/>
</dbReference>
<proteinExistence type="predicted"/>
<keyword evidence="2" id="KW-1185">Reference proteome</keyword>
<accession>A0ABN8P1N4</accession>
<evidence type="ECO:0000313" key="1">
    <source>
        <dbReference type="EMBL" id="CAH3130483.1"/>
    </source>
</evidence>
<reference evidence="1 2" key="1">
    <citation type="submission" date="2022-05" db="EMBL/GenBank/DDBJ databases">
        <authorList>
            <consortium name="Genoscope - CEA"/>
            <person name="William W."/>
        </authorList>
    </citation>
    <scope>NUCLEOTIDE SEQUENCE [LARGE SCALE GENOMIC DNA]</scope>
</reference>
<dbReference type="Proteomes" id="UP001159405">
    <property type="component" value="Unassembled WGS sequence"/>
</dbReference>
<evidence type="ECO:0008006" key="3">
    <source>
        <dbReference type="Google" id="ProtNLM"/>
    </source>
</evidence>
<organism evidence="1 2">
    <name type="scientific">Porites lobata</name>
    <dbReference type="NCBI Taxonomy" id="104759"/>
    <lineage>
        <taxon>Eukaryota</taxon>
        <taxon>Metazoa</taxon>
        <taxon>Cnidaria</taxon>
        <taxon>Anthozoa</taxon>
        <taxon>Hexacorallia</taxon>
        <taxon>Scleractinia</taxon>
        <taxon>Fungiina</taxon>
        <taxon>Poritidae</taxon>
        <taxon>Porites</taxon>
    </lineage>
</organism>
<dbReference type="EMBL" id="CALNXK010000048">
    <property type="protein sequence ID" value="CAH3130483.1"/>
    <property type="molecule type" value="Genomic_DNA"/>
</dbReference>
<sequence>MEFGIEECAVLFMKMRKLVESEGILQIVDRKTRKLIKLTTLHNHALHPQADVDRIYFKRSEEVRDKKTSEWLIKGRLKKETDGKIMAAQDQALRTMSIKRIIDKQDVSAKCRMCGEGDETVSHILYRNAGNLLKSNIDVGGKTR</sequence>
<name>A0ABN8P1N4_9CNID</name>
<dbReference type="PANTHER" id="PTHR35450:SF2">
    <property type="entry name" value="REVERSE TRANSCRIPTASE DOMAIN-CONTAINING PROTEIN"/>
    <property type="match status" value="1"/>
</dbReference>